<dbReference type="AlphaFoldDB" id="A0A858B3W0"/>
<sequence>MIDFGIFTIDGVKRFLFDALRIDGCEFGDMQLRFRSDEVGTYADVRERLGESLAPDDLLLHLRHVTANTDGCASIRESGILGIGDVLSRPSALTRLFEGCGVHFDKASRTVSVDGRRLSLDLVDDAFLGRESSEPIDGLLYILAEDSLVNSFIHKSCIREYSTLSRYPEAIWALEEVVGHGNEAVWRWKDAARPYVVEFTATLKELDLCRLQPDDGMGFCRAAV</sequence>
<dbReference type="Proteomes" id="UP000464211">
    <property type="component" value="Chromosome"/>
</dbReference>
<reference evidence="1 2" key="1">
    <citation type="submission" date="2020-01" db="EMBL/GenBank/DDBJ databases">
        <title>Complete genome sequence of Collinsella aerofaciens JCM 10188(T).</title>
        <authorList>
            <person name="Tourlousse D.M."/>
            <person name="Sakamoto M."/>
            <person name="Miura T."/>
            <person name="Narita K."/>
            <person name="Ohashi A."/>
            <person name="Uchino Y."/>
            <person name="Yamazoe A."/>
            <person name="Kameyama K."/>
            <person name="Terauchi J."/>
            <person name="Ohkuma M."/>
            <person name="Kawasaki H."/>
            <person name="Sekiguchi Y."/>
        </authorList>
    </citation>
    <scope>NUCLEOTIDE SEQUENCE [LARGE SCALE GENOMIC DNA]</scope>
    <source>
        <strain evidence="1 2">JCM 10188</strain>
    </source>
</reference>
<name>A0A858B3W0_COLAA</name>
<evidence type="ECO:0000313" key="2">
    <source>
        <dbReference type="Proteomes" id="UP000464211"/>
    </source>
</evidence>
<proteinExistence type="predicted"/>
<dbReference type="RefSeq" id="WP_040359437.1">
    <property type="nucleotide sequence ID" value="NZ_AAVN02000006.1"/>
</dbReference>
<accession>A0A858B3W0</accession>
<protein>
    <submittedName>
        <fullName evidence="1">Uncharacterized protein</fullName>
    </submittedName>
</protein>
<gene>
    <name evidence="1" type="ORF">GXM19_03645</name>
</gene>
<evidence type="ECO:0000313" key="1">
    <source>
        <dbReference type="EMBL" id="QIA33430.1"/>
    </source>
</evidence>
<dbReference type="GeneID" id="92849505"/>
<dbReference type="EMBL" id="CP048433">
    <property type="protein sequence ID" value="QIA33430.1"/>
    <property type="molecule type" value="Genomic_DNA"/>
</dbReference>
<organism evidence="1 2">
    <name type="scientific">Collinsella aerofaciens (strain ATCC 25986 / DSM 3979 / JCM 10188 / KCTC 3647 / NCTC 11838 / VPI 1003)</name>
    <dbReference type="NCBI Taxonomy" id="411903"/>
    <lineage>
        <taxon>Bacteria</taxon>
        <taxon>Bacillati</taxon>
        <taxon>Actinomycetota</taxon>
        <taxon>Coriobacteriia</taxon>
        <taxon>Coriobacteriales</taxon>
        <taxon>Coriobacteriaceae</taxon>
        <taxon>Collinsella</taxon>
    </lineage>
</organism>